<reference evidence="11 12" key="1">
    <citation type="submission" date="2011-02" db="EMBL/GenBank/DDBJ databases">
        <title>The Genome Sequence of Sphaeroforma arctica JP610.</title>
        <authorList>
            <consortium name="The Broad Institute Genome Sequencing Platform"/>
            <person name="Russ C."/>
            <person name="Cuomo C."/>
            <person name="Young S.K."/>
            <person name="Zeng Q."/>
            <person name="Gargeya S."/>
            <person name="Alvarado L."/>
            <person name="Berlin A."/>
            <person name="Chapman S.B."/>
            <person name="Chen Z."/>
            <person name="Freedman E."/>
            <person name="Gellesch M."/>
            <person name="Goldberg J."/>
            <person name="Griggs A."/>
            <person name="Gujja S."/>
            <person name="Heilman E."/>
            <person name="Heiman D."/>
            <person name="Howarth C."/>
            <person name="Mehta T."/>
            <person name="Neiman D."/>
            <person name="Pearson M."/>
            <person name="Roberts A."/>
            <person name="Saif S."/>
            <person name="Shea T."/>
            <person name="Shenoy N."/>
            <person name="Sisk P."/>
            <person name="Stolte C."/>
            <person name="Sykes S."/>
            <person name="White J."/>
            <person name="Yandava C."/>
            <person name="Burger G."/>
            <person name="Gray M.W."/>
            <person name="Holland P.W.H."/>
            <person name="King N."/>
            <person name="Lang F.B.F."/>
            <person name="Roger A.J."/>
            <person name="Ruiz-Trillo I."/>
            <person name="Haas B."/>
            <person name="Nusbaum C."/>
            <person name="Birren B."/>
        </authorList>
    </citation>
    <scope>NUCLEOTIDE SEQUENCE [LARGE SCALE GENOMIC DNA]</scope>
    <source>
        <strain evidence="11 12">JP610</strain>
    </source>
</reference>
<evidence type="ECO:0000256" key="3">
    <source>
        <dbReference type="ARBA" id="ARBA00022692"/>
    </source>
</evidence>
<dbReference type="GO" id="GO:0016887">
    <property type="term" value="F:ATP hydrolysis activity"/>
    <property type="evidence" value="ECO:0007669"/>
    <property type="project" value="InterPro"/>
</dbReference>
<dbReference type="AlphaFoldDB" id="A0A0L0F4M7"/>
<dbReference type="STRING" id="667725.A0A0L0F4M7"/>
<keyword evidence="6" id="KW-0067">ATP-binding</keyword>
<evidence type="ECO:0000256" key="5">
    <source>
        <dbReference type="ARBA" id="ARBA00022741"/>
    </source>
</evidence>
<dbReference type="PANTHER" id="PTHR24223:SF443">
    <property type="entry name" value="MULTIDRUG-RESISTANCE LIKE PROTEIN 1, ISOFORM I"/>
    <property type="match status" value="1"/>
</dbReference>
<accession>A0A0L0F4M7</accession>
<proteinExistence type="predicted"/>
<dbReference type="InterPro" id="IPR027417">
    <property type="entry name" value="P-loop_NTPase"/>
</dbReference>
<keyword evidence="3 9" id="KW-0812">Transmembrane</keyword>
<sequence length="194" mass="21076">AYYPSVSANRWLAVRLELNGNFIVFFAALFAVLARGDIDPSIVGLSVSYALSVTQGLNWIVRMSSELESNVVAVERVKEYTDVPTEAPAVVSGHRPPKLWPSLGEVKFTDVSIRYRDGLPNVLKNVSVDIKGTEKVGVVGRTGAGKSSLTLALFRIMELSSGDIVIDGLNVADMGLEDLRSRLTIIPQDPILFT</sequence>
<keyword evidence="12" id="KW-1185">Reference proteome</keyword>
<feature type="non-terminal residue" evidence="11">
    <location>
        <position position="1"/>
    </location>
</feature>
<dbReference type="InterPro" id="IPR011527">
    <property type="entry name" value="ABC1_TM_dom"/>
</dbReference>
<gene>
    <name evidence="11" type="ORF">SARC_15770</name>
</gene>
<keyword evidence="8 9" id="KW-0472">Membrane</keyword>
<evidence type="ECO:0000256" key="7">
    <source>
        <dbReference type="ARBA" id="ARBA00022989"/>
    </source>
</evidence>
<evidence type="ECO:0000256" key="9">
    <source>
        <dbReference type="SAM" id="Phobius"/>
    </source>
</evidence>
<dbReference type="EMBL" id="KQ248291">
    <property type="protein sequence ID" value="KNC71690.1"/>
    <property type="molecule type" value="Genomic_DNA"/>
</dbReference>
<evidence type="ECO:0000313" key="11">
    <source>
        <dbReference type="EMBL" id="KNC71690.1"/>
    </source>
</evidence>
<dbReference type="SUPFAM" id="SSF52540">
    <property type="entry name" value="P-loop containing nucleoside triphosphate hydrolases"/>
    <property type="match status" value="1"/>
</dbReference>
<dbReference type="Pfam" id="PF00005">
    <property type="entry name" value="ABC_tran"/>
    <property type="match status" value="1"/>
</dbReference>
<dbReference type="Gene3D" id="3.40.50.300">
    <property type="entry name" value="P-loop containing nucleotide triphosphate hydrolases"/>
    <property type="match status" value="1"/>
</dbReference>
<keyword evidence="5" id="KW-0547">Nucleotide-binding</keyword>
<dbReference type="GO" id="GO:0012505">
    <property type="term" value="C:endomembrane system"/>
    <property type="evidence" value="ECO:0007669"/>
    <property type="project" value="UniProtKB-SubCell"/>
</dbReference>
<evidence type="ECO:0000256" key="4">
    <source>
        <dbReference type="ARBA" id="ARBA00022737"/>
    </source>
</evidence>
<comment type="subcellular location">
    <subcellularLocation>
        <location evidence="1">Endomembrane system</location>
        <topology evidence="1">Multi-pass membrane protein</topology>
    </subcellularLocation>
</comment>
<dbReference type="Gene3D" id="1.20.1560.10">
    <property type="entry name" value="ABC transporter type 1, transmembrane domain"/>
    <property type="match status" value="1"/>
</dbReference>
<keyword evidence="7 9" id="KW-1133">Transmembrane helix</keyword>
<evidence type="ECO:0000256" key="2">
    <source>
        <dbReference type="ARBA" id="ARBA00022448"/>
    </source>
</evidence>
<dbReference type="GO" id="GO:0016020">
    <property type="term" value="C:membrane"/>
    <property type="evidence" value="ECO:0007669"/>
    <property type="project" value="InterPro"/>
</dbReference>
<dbReference type="GO" id="GO:0005524">
    <property type="term" value="F:ATP binding"/>
    <property type="evidence" value="ECO:0007669"/>
    <property type="project" value="UniProtKB-KW"/>
</dbReference>
<dbReference type="InterPro" id="IPR003439">
    <property type="entry name" value="ABC_transporter-like_ATP-bd"/>
</dbReference>
<dbReference type="PANTHER" id="PTHR24223">
    <property type="entry name" value="ATP-BINDING CASSETTE SUB-FAMILY C"/>
    <property type="match status" value="1"/>
</dbReference>
<evidence type="ECO:0000256" key="8">
    <source>
        <dbReference type="ARBA" id="ARBA00023136"/>
    </source>
</evidence>
<dbReference type="FunFam" id="3.40.50.300:FF:004162">
    <property type="entry name" value="ATP binding cassette subfamily C member 5"/>
    <property type="match status" value="1"/>
</dbReference>
<dbReference type="eggNOG" id="KOG0054">
    <property type="taxonomic scope" value="Eukaryota"/>
</dbReference>
<keyword evidence="2" id="KW-0813">Transport</keyword>
<dbReference type="Proteomes" id="UP000054560">
    <property type="component" value="Unassembled WGS sequence"/>
</dbReference>
<keyword evidence="4" id="KW-0677">Repeat</keyword>
<dbReference type="InterPro" id="IPR050173">
    <property type="entry name" value="ABC_transporter_C-like"/>
</dbReference>
<feature type="domain" description="ABC transmembrane type-1" evidence="10">
    <location>
        <begin position="1"/>
        <end position="69"/>
    </location>
</feature>
<protein>
    <recommendedName>
        <fullName evidence="10">ABC transmembrane type-1 domain-containing protein</fullName>
    </recommendedName>
</protein>
<evidence type="ECO:0000259" key="10">
    <source>
        <dbReference type="PROSITE" id="PS50929"/>
    </source>
</evidence>
<organism evidence="11 12">
    <name type="scientific">Sphaeroforma arctica JP610</name>
    <dbReference type="NCBI Taxonomy" id="667725"/>
    <lineage>
        <taxon>Eukaryota</taxon>
        <taxon>Ichthyosporea</taxon>
        <taxon>Ichthyophonida</taxon>
        <taxon>Sphaeroforma</taxon>
    </lineage>
</organism>
<evidence type="ECO:0000256" key="6">
    <source>
        <dbReference type="ARBA" id="ARBA00022840"/>
    </source>
</evidence>
<dbReference type="InterPro" id="IPR036640">
    <property type="entry name" value="ABC1_TM_sf"/>
</dbReference>
<name>A0A0L0F4M7_9EUKA</name>
<feature type="non-terminal residue" evidence="11">
    <location>
        <position position="194"/>
    </location>
</feature>
<dbReference type="OrthoDB" id="6500128at2759"/>
<dbReference type="RefSeq" id="XP_014145592.1">
    <property type="nucleotide sequence ID" value="XM_014290117.1"/>
</dbReference>
<evidence type="ECO:0000256" key="1">
    <source>
        <dbReference type="ARBA" id="ARBA00004127"/>
    </source>
</evidence>
<dbReference type="PROSITE" id="PS50929">
    <property type="entry name" value="ABC_TM1F"/>
    <property type="match status" value="1"/>
</dbReference>
<evidence type="ECO:0000313" key="12">
    <source>
        <dbReference type="Proteomes" id="UP000054560"/>
    </source>
</evidence>
<dbReference type="SUPFAM" id="SSF90123">
    <property type="entry name" value="ABC transporter transmembrane region"/>
    <property type="match status" value="1"/>
</dbReference>
<dbReference type="GeneID" id="25916274"/>
<dbReference type="GO" id="GO:0140359">
    <property type="term" value="F:ABC-type transporter activity"/>
    <property type="evidence" value="ECO:0007669"/>
    <property type="project" value="InterPro"/>
</dbReference>
<feature type="transmembrane region" description="Helical" evidence="9">
    <location>
        <begin position="12"/>
        <end position="34"/>
    </location>
</feature>